<feature type="transmembrane region" description="Helical" evidence="1">
    <location>
        <begin position="219"/>
        <end position="239"/>
    </location>
</feature>
<reference evidence="2 3" key="1">
    <citation type="submission" date="2016-01" db="EMBL/GenBank/DDBJ databases">
        <title>Amycolatopsis coloradensis genome sequencing and assembly.</title>
        <authorList>
            <person name="Mayilraj S."/>
        </authorList>
    </citation>
    <scope>NUCLEOTIDE SEQUENCE [LARGE SCALE GENOMIC DNA]</scope>
    <source>
        <strain evidence="2 3">DSM 44225</strain>
    </source>
</reference>
<gene>
    <name evidence="2" type="ORF">BS329_25615</name>
</gene>
<dbReference type="Pfam" id="PF19873">
    <property type="entry name" value="DUF6346"/>
    <property type="match status" value="1"/>
</dbReference>
<accession>A0A1R0KKX9</accession>
<feature type="transmembrane region" description="Helical" evidence="1">
    <location>
        <begin position="186"/>
        <end position="213"/>
    </location>
</feature>
<evidence type="ECO:0000313" key="2">
    <source>
        <dbReference type="EMBL" id="OLZ47313.1"/>
    </source>
</evidence>
<name>A0A1R0KKX9_9PSEU</name>
<keyword evidence="1" id="KW-1133">Transmembrane helix</keyword>
<comment type="caution">
    <text evidence="2">The sequence shown here is derived from an EMBL/GenBank/DDBJ whole genome shotgun (WGS) entry which is preliminary data.</text>
</comment>
<feature type="transmembrane region" description="Helical" evidence="1">
    <location>
        <begin position="129"/>
        <end position="151"/>
    </location>
</feature>
<sequence>MRSAGKTAAACAAAWMLLVLFLLGVVTLFRLSGVPATTTGSDSAGADATALVAECAEQGPVSLKGAGFYWECTAEVQASPERQARRIEFGPDELTPADRERPIFVKYANGDWQRNIAHPYVFLRVVGPIAVGGLAFLVYAIGIRSIAGWFVPSFTRKKPAHPTVVSRELPLDLAFPVPDGGDPKGVFAAFTFLTVLGTGLLVMAGTMIVAVFRLMPDNWTAYVVALPFGLLGGSVLVAIPSARRRMKVAQGASVIPARLTVRGFQQTARDGSPKQLHWSKIKKFVFEERPGDLVEVHLSVVNDDVVVDLAEPFRARSRHGYLLSPYVPLHEAEHLSKVVENFKPGLTRWPTREITRGGLGLIGPVKSTVVRLRRKAGATVQVDTRVSSSRPSVFRVLLMLTTCALVIWSLSIGASGGTSVNLFVISALMVVYLAVSLYRGRRGTFVVRRNSLIWRETGKNEILVDLASVDGIVVKPVTSGNGRWYYSLHVKPREGDEYQLVDKVGRAAAKRVLRAAGRAVVPQG</sequence>
<dbReference type="EMBL" id="MQUQ01000015">
    <property type="protein sequence ID" value="OLZ47313.1"/>
    <property type="molecule type" value="Genomic_DNA"/>
</dbReference>
<dbReference type="AlphaFoldDB" id="A0A1R0KKX9"/>
<feature type="transmembrane region" description="Helical" evidence="1">
    <location>
        <begin position="420"/>
        <end position="438"/>
    </location>
</feature>
<dbReference type="InterPro" id="IPR045927">
    <property type="entry name" value="DUF6346"/>
</dbReference>
<dbReference type="STRING" id="76021.BS329_25615"/>
<keyword evidence="1" id="KW-0472">Membrane</keyword>
<evidence type="ECO:0000256" key="1">
    <source>
        <dbReference type="SAM" id="Phobius"/>
    </source>
</evidence>
<proteinExistence type="predicted"/>
<evidence type="ECO:0000313" key="3">
    <source>
        <dbReference type="Proteomes" id="UP000187486"/>
    </source>
</evidence>
<dbReference type="Proteomes" id="UP000187486">
    <property type="component" value="Unassembled WGS sequence"/>
</dbReference>
<keyword evidence="1" id="KW-0812">Transmembrane</keyword>
<organism evidence="2 3">
    <name type="scientific">Amycolatopsis coloradensis</name>
    <dbReference type="NCBI Taxonomy" id="76021"/>
    <lineage>
        <taxon>Bacteria</taxon>
        <taxon>Bacillati</taxon>
        <taxon>Actinomycetota</taxon>
        <taxon>Actinomycetes</taxon>
        <taxon>Pseudonocardiales</taxon>
        <taxon>Pseudonocardiaceae</taxon>
        <taxon>Amycolatopsis</taxon>
    </lineage>
</organism>
<feature type="transmembrane region" description="Helical" evidence="1">
    <location>
        <begin position="7"/>
        <end position="29"/>
    </location>
</feature>
<dbReference type="OrthoDB" id="3609807at2"/>
<keyword evidence="3" id="KW-1185">Reference proteome</keyword>
<protein>
    <submittedName>
        <fullName evidence="2">Uncharacterized protein</fullName>
    </submittedName>
</protein>
<feature type="transmembrane region" description="Helical" evidence="1">
    <location>
        <begin position="393"/>
        <end position="414"/>
    </location>
</feature>
<dbReference type="RefSeq" id="WP_076163818.1">
    <property type="nucleotide sequence ID" value="NZ_JBEZVB010000003.1"/>
</dbReference>